<keyword evidence="2" id="KW-1185">Reference proteome</keyword>
<dbReference type="PANTHER" id="PTHR32278">
    <property type="entry name" value="F-BOX DOMAIN-CONTAINING PROTEIN"/>
    <property type="match status" value="1"/>
</dbReference>
<proteinExistence type="predicted"/>
<dbReference type="EMBL" id="CM007895">
    <property type="protein sequence ID" value="OTG23652.1"/>
    <property type="molecule type" value="Genomic_DNA"/>
</dbReference>
<reference evidence="2" key="1">
    <citation type="journal article" date="2017" name="Nature">
        <title>The sunflower genome provides insights into oil metabolism, flowering and Asterid evolution.</title>
        <authorList>
            <person name="Badouin H."/>
            <person name="Gouzy J."/>
            <person name="Grassa C.J."/>
            <person name="Murat F."/>
            <person name="Staton S.E."/>
            <person name="Cottret L."/>
            <person name="Lelandais-Briere C."/>
            <person name="Owens G.L."/>
            <person name="Carrere S."/>
            <person name="Mayjonade B."/>
            <person name="Legrand L."/>
            <person name="Gill N."/>
            <person name="Kane N.C."/>
            <person name="Bowers J.E."/>
            <person name="Hubner S."/>
            <person name="Bellec A."/>
            <person name="Berard A."/>
            <person name="Berges H."/>
            <person name="Blanchet N."/>
            <person name="Boniface M.C."/>
            <person name="Brunel D."/>
            <person name="Catrice O."/>
            <person name="Chaidir N."/>
            <person name="Claudel C."/>
            <person name="Donnadieu C."/>
            <person name="Faraut T."/>
            <person name="Fievet G."/>
            <person name="Helmstetter N."/>
            <person name="King M."/>
            <person name="Knapp S.J."/>
            <person name="Lai Z."/>
            <person name="Le Paslier M.C."/>
            <person name="Lippi Y."/>
            <person name="Lorenzon L."/>
            <person name="Mandel J.R."/>
            <person name="Marage G."/>
            <person name="Marchand G."/>
            <person name="Marquand E."/>
            <person name="Bret-Mestries E."/>
            <person name="Morien E."/>
            <person name="Nambeesan S."/>
            <person name="Nguyen T."/>
            <person name="Pegot-Espagnet P."/>
            <person name="Pouilly N."/>
            <person name="Raftis F."/>
            <person name="Sallet E."/>
            <person name="Schiex T."/>
            <person name="Thomas J."/>
            <person name="Vandecasteele C."/>
            <person name="Vares D."/>
            <person name="Vear F."/>
            <person name="Vautrin S."/>
            <person name="Crespi M."/>
            <person name="Mangin B."/>
            <person name="Burke J.M."/>
            <person name="Salse J."/>
            <person name="Munos S."/>
            <person name="Vincourt P."/>
            <person name="Rieseberg L.H."/>
            <person name="Langlade N.B."/>
        </authorList>
    </citation>
    <scope>NUCLEOTIDE SEQUENCE [LARGE SCALE GENOMIC DNA]</scope>
    <source>
        <strain evidence="2">cv. SF193</strain>
    </source>
</reference>
<accession>A0A251ULL7</accession>
<dbReference type="Proteomes" id="UP000215914">
    <property type="component" value="Chromosome 6"/>
</dbReference>
<gene>
    <name evidence="1" type="ORF">HannXRQ_Chr06g0184831</name>
</gene>
<evidence type="ECO:0000313" key="2">
    <source>
        <dbReference type="Proteomes" id="UP000215914"/>
    </source>
</evidence>
<dbReference type="InParanoid" id="A0A251ULL7"/>
<dbReference type="PANTHER" id="PTHR32278:SF104">
    <property type="entry name" value="PHLOEM PROTEIN 2-LIKE PROTEIN-RELATED"/>
    <property type="match status" value="1"/>
</dbReference>
<protein>
    <submittedName>
        <fullName evidence="1">Putative phloem protein 2-like protein</fullName>
    </submittedName>
</protein>
<dbReference type="Pfam" id="PF14299">
    <property type="entry name" value="PP2"/>
    <property type="match status" value="1"/>
</dbReference>
<name>A0A251ULL7_HELAN</name>
<dbReference type="InterPro" id="IPR025886">
    <property type="entry name" value="PP2-like"/>
</dbReference>
<dbReference type="AlphaFoldDB" id="A0A251ULL7"/>
<sequence length="520" mass="60197">MVAQELVETLELEIGESRIDYEVIEAIYDMPDAPLSYITRDQVYSHLSTGILVDEGKVWFSIDDDGKTQEMISAMKFVPSINVSNRKPRFEHESRFSKVVFVRSPRREMQVKIRTQFLSSHVTYAAYLVCKSDYCPEDIASYLLIYRLNSKSKSYISYPSKMEESGWWMFELFQTINLKRSSDFIISLKILDWPFCYRSHPLIEGIKFLPIPQFEDEVEIEILEEKNLSPSNIGWDNLLPSDYKQFIYYSNKEMMKKPRGNVIFPTKEEAYSILSMGVLIKVNYEVNIWFWITKSNGKKCVILPPTLASYENQPLRKIKRIPSNESRIEYVLHLSPSKVVGMCFKVPNGLLSTNTTYGCYLVYKMPEGSDCNTLVEMKFDADGMIAADKRSYNLRNLSITQIPVIGADGVCRSTIPINDPKNIQLPRKRKDGWLEVALNNIQEDEGFGYVQSRENRPWRSRVLRCISHNESGDRVDNDTGNSFTSEPRYFKTITICMRYVNSLTTTIPKLIVQGIEFRPM</sequence>
<evidence type="ECO:0000313" key="1">
    <source>
        <dbReference type="EMBL" id="OTG23652.1"/>
    </source>
</evidence>
<organism evidence="1 2">
    <name type="scientific">Helianthus annuus</name>
    <name type="common">Common sunflower</name>
    <dbReference type="NCBI Taxonomy" id="4232"/>
    <lineage>
        <taxon>Eukaryota</taxon>
        <taxon>Viridiplantae</taxon>
        <taxon>Streptophyta</taxon>
        <taxon>Embryophyta</taxon>
        <taxon>Tracheophyta</taxon>
        <taxon>Spermatophyta</taxon>
        <taxon>Magnoliopsida</taxon>
        <taxon>eudicotyledons</taxon>
        <taxon>Gunneridae</taxon>
        <taxon>Pentapetalae</taxon>
        <taxon>asterids</taxon>
        <taxon>campanulids</taxon>
        <taxon>Asterales</taxon>
        <taxon>Asteraceae</taxon>
        <taxon>Asteroideae</taxon>
        <taxon>Heliantheae alliance</taxon>
        <taxon>Heliantheae</taxon>
        <taxon>Helianthus</taxon>
    </lineage>
</organism>